<gene>
    <name evidence="1" type="primary">ORF67226</name>
</gene>
<dbReference type="EMBL" id="HACG01021812">
    <property type="protein sequence ID" value="CEK68677.1"/>
    <property type="molecule type" value="Transcribed_RNA"/>
</dbReference>
<sequence>LQYNIYSVRSQKLDIAYQHLTQEEMTPVMAKNMLVLVLSLNMFDLATSGRHPW</sequence>
<name>A0A0B6ZJU1_9EUPU</name>
<accession>A0A0B6ZJU1</accession>
<feature type="non-terminal residue" evidence="1">
    <location>
        <position position="1"/>
    </location>
</feature>
<organism evidence="1">
    <name type="scientific">Arion vulgaris</name>
    <dbReference type="NCBI Taxonomy" id="1028688"/>
    <lineage>
        <taxon>Eukaryota</taxon>
        <taxon>Metazoa</taxon>
        <taxon>Spiralia</taxon>
        <taxon>Lophotrochozoa</taxon>
        <taxon>Mollusca</taxon>
        <taxon>Gastropoda</taxon>
        <taxon>Heterobranchia</taxon>
        <taxon>Euthyneura</taxon>
        <taxon>Panpulmonata</taxon>
        <taxon>Eupulmonata</taxon>
        <taxon>Stylommatophora</taxon>
        <taxon>Helicina</taxon>
        <taxon>Arionoidea</taxon>
        <taxon>Arionidae</taxon>
        <taxon>Arion</taxon>
    </lineage>
</organism>
<protein>
    <submittedName>
        <fullName evidence="1">Uncharacterized protein</fullName>
    </submittedName>
</protein>
<proteinExistence type="predicted"/>
<dbReference type="AlphaFoldDB" id="A0A0B6ZJU1"/>
<reference evidence="1" key="1">
    <citation type="submission" date="2014-12" db="EMBL/GenBank/DDBJ databases">
        <title>Insight into the proteome of Arion vulgaris.</title>
        <authorList>
            <person name="Aradska J."/>
            <person name="Bulat T."/>
            <person name="Smidak R."/>
            <person name="Sarate P."/>
            <person name="Gangsoo J."/>
            <person name="Sialana F."/>
            <person name="Bilban M."/>
            <person name="Lubec G."/>
        </authorList>
    </citation>
    <scope>NUCLEOTIDE SEQUENCE</scope>
    <source>
        <tissue evidence="1">Skin</tissue>
    </source>
</reference>
<evidence type="ECO:0000313" key="1">
    <source>
        <dbReference type="EMBL" id="CEK68677.1"/>
    </source>
</evidence>